<evidence type="ECO:0000256" key="5">
    <source>
        <dbReference type="ARBA" id="ARBA00022777"/>
    </source>
</evidence>
<dbReference type="CDD" id="cd00198">
    <property type="entry name" value="vWFA"/>
    <property type="match status" value="1"/>
</dbReference>
<dbReference type="PANTHER" id="PTHR47763">
    <property type="entry name" value="ALPHA-PROTEIN KINASE VWKA"/>
    <property type="match status" value="1"/>
</dbReference>
<dbReference type="GO" id="GO:0004674">
    <property type="term" value="F:protein serine/threonine kinase activity"/>
    <property type="evidence" value="ECO:0007669"/>
    <property type="project" value="UniProtKB-KW"/>
</dbReference>
<keyword evidence="5" id="KW-0418">Kinase</keyword>
<dbReference type="SUPFAM" id="SSF56112">
    <property type="entry name" value="Protein kinase-like (PK-like)"/>
    <property type="match status" value="1"/>
</dbReference>
<keyword evidence="4 7" id="KW-0863">Zinc-finger</keyword>
<organism evidence="10">
    <name type="scientific">Florenciella parvula</name>
    <dbReference type="NCBI Taxonomy" id="236787"/>
    <lineage>
        <taxon>Eukaryota</taxon>
        <taxon>Sar</taxon>
        <taxon>Stramenopiles</taxon>
        <taxon>Ochrophyta</taxon>
        <taxon>Dictyochophyceae</taxon>
        <taxon>Florenciellales</taxon>
        <taxon>Florenciella</taxon>
    </lineage>
</organism>
<feature type="domain" description="Alpha-type protein kinase" evidence="9">
    <location>
        <begin position="358"/>
        <end position="588"/>
    </location>
</feature>
<dbReference type="GO" id="GO:0008270">
    <property type="term" value="F:zinc ion binding"/>
    <property type="evidence" value="ECO:0007669"/>
    <property type="project" value="UniProtKB-KW"/>
</dbReference>
<dbReference type="PANTHER" id="PTHR47763:SF4">
    <property type="entry name" value="ALPHA-PROTEIN KINASE VWKA"/>
    <property type="match status" value="1"/>
</dbReference>
<dbReference type="SUPFAM" id="SSF57903">
    <property type="entry name" value="FYVE/PHD zinc finger"/>
    <property type="match status" value="1"/>
</dbReference>
<dbReference type="InterPro" id="IPR000306">
    <property type="entry name" value="Znf_FYVE"/>
</dbReference>
<evidence type="ECO:0000256" key="1">
    <source>
        <dbReference type="ARBA" id="ARBA00022527"/>
    </source>
</evidence>
<keyword evidence="2" id="KW-0808">Transferase</keyword>
<dbReference type="PROSITE" id="PS50178">
    <property type="entry name" value="ZF_FYVE"/>
    <property type="match status" value="1"/>
</dbReference>
<evidence type="ECO:0000256" key="3">
    <source>
        <dbReference type="ARBA" id="ARBA00022723"/>
    </source>
</evidence>
<dbReference type="SUPFAM" id="SSF53300">
    <property type="entry name" value="vWA-like"/>
    <property type="match status" value="1"/>
</dbReference>
<dbReference type="InterPro" id="IPR011011">
    <property type="entry name" value="Znf_FYVE_PHD"/>
</dbReference>
<dbReference type="PROSITE" id="PS51158">
    <property type="entry name" value="ALPHA_KINASE"/>
    <property type="match status" value="1"/>
</dbReference>
<dbReference type="AlphaFoldDB" id="A0A7S2CMV5"/>
<dbReference type="InterPro" id="IPR011009">
    <property type="entry name" value="Kinase-like_dom_sf"/>
</dbReference>
<feature type="domain" description="FYVE-type" evidence="8">
    <location>
        <begin position="653"/>
        <end position="704"/>
    </location>
</feature>
<name>A0A7S2CMV5_9STRA</name>
<dbReference type="InterPro" id="IPR036465">
    <property type="entry name" value="vWFA_dom_sf"/>
</dbReference>
<dbReference type="Gene3D" id="3.20.200.10">
    <property type="entry name" value="MHCK/EF2 kinase"/>
    <property type="match status" value="1"/>
</dbReference>
<evidence type="ECO:0000256" key="2">
    <source>
        <dbReference type="ARBA" id="ARBA00022679"/>
    </source>
</evidence>
<dbReference type="InterPro" id="IPR004166">
    <property type="entry name" value="a-kinase_dom"/>
</dbReference>
<accession>A0A7S2CMV5</accession>
<dbReference type="SMART" id="SM00064">
    <property type="entry name" value="FYVE"/>
    <property type="match status" value="1"/>
</dbReference>
<dbReference type="InterPro" id="IPR017455">
    <property type="entry name" value="Znf_FYVE-rel"/>
</dbReference>
<gene>
    <name evidence="10" type="ORF">FPAR1323_LOCUS12091</name>
</gene>
<dbReference type="Pfam" id="PF01363">
    <property type="entry name" value="FYVE"/>
    <property type="match status" value="1"/>
</dbReference>
<dbReference type="InterPro" id="IPR013083">
    <property type="entry name" value="Znf_RING/FYVE/PHD"/>
</dbReference>
<evidence type="ECO:0008006" key="11">
    <source>
        <dbReference type="Google" id="ProtNLM"/>
    </source>
</evidence>
<dbReference type="Gene3D" id="3.30.200.20">
    <property type="entry name" value="Phosphorylase Kinase, domain 1"/>
    <property type="match status" value="1"/>
</dbReference>
<evidence type="ECO:0000259" key="8">
    <source>
        <dbReference type="PROSITE" id="PS50178"/>
    </source>
</evidence>
<keyword evidence="3" id="KW-0479">Metal-binding</keyword>
<dbReference type="CDD" id="cd04515">
    <property type="entry name" value="Alpha_kinase"/>
    <property type="match status" value="1"/>
</dbReference>
<dbReference type="EMBL" id="HBGT01023242">
    <property type="protein sequence ID" value="CAD9429887.1"/>
    <property type="molecule type" value="Transcribed_RNA"/>
</dbReference>
<dbReference type="Gene3D" id="3.30.40.10">
    <property type="entry name" value="Zinc/RING finger domain, C3HC4 (zinc finger)"/>
    <property type="match status" value="1"/>
</dbReference>
<dbReference type="Gene3D" id="3.40.50.410">
    <property type="entry name" value="von Willebrand factor, type A domain"/>
    <property type="match status" value="1"/>
</dbReference>
<evidence type="ECO:0000313" key="10">
    <source>
        <dbReference type="EMBL" id="CAD9429887.1"/>
    </source>
</evidence>
<reference evidence="10" key="1">
    <citation type="submission" date="2021-01" db="EMBL/GenBank/DDBJ databases">
        <authorList>
            <person name="Corre E."/>
            <person name="Pelletier E."/>
            <person name="Niang G."/>
            <person name="Scheremetjew M."/>
            <person name="Finn R."/>
            <person name="Kale V."/>
            <person name="Holt S."/>
            <person name="Cochrane G."/>
            <person name="Meng A."/>
            <person name="Brown T."/>
            <person name="Cohen L."/>
        </authorList>
    </citation>
    <scope>NUCLEOTIDE SEQUENCE</scope>
    <source>
        <strain evidence="10">RCC1693</strain>
    </source>
</reference>
<evidence type="ECO:0000256" key="7">
    <source>
        <dbReference type="PROSITE-ProRule" id="PRU00091"/>
    </source>
</evidence>
<sequence>MASLLPEQHSQLRSKAASVAKLTERSRSAGVGKVEIDLLFIIDVTDSMQPYIDEAKSSMRNVVDEITNRYGDNAALRLAVMAYRDIEDVKPREVLDFTSSVDKCTRFIAKLRACTTTAPVPEDCKDNKSWKADWPEDLTGAMKDSTNLRWRSKTRCAIVITDAPCHGKEFYSMTNWGRADRDAANAGTSTDGWVRNGAVIEGSTGTIKADEVDNHPNGDPRGLDPRRVVLDLRRCNVDLHFFRVYYHTDVMVEQLAGAYDKPARGYPGGFKYKLHVHEMGCDTSLFVGNVLKSVNRSLSSSSARSTFGQQSGVTSFMNTKRKFRPSLTSIAVGALEEEGQAAEEPAEPDEQGWGPKETVEVFTATSKGKSVGTLEIRVQERPFSEGAMRVASYAKCEAACRHQAILMGLTTRATPTFVIKEAKKKGAKHNSKEALLADLDSLKAAQALAAKWNDEVPGARIEFLNGFALHFPNRACEDSSWLAAEPKLPDEEFVKFNNNAGYVEVSDDAELPNCFSHWTWQQTNAEIMVLDMQGVVRSDGTYCCTDPQVQHSDTSRYGHGNLGQKGMADFFAAHRCGDMCRALNLRPPDEATVVSTPTVVATLIPELAQVVPDDQQKPVNFGNGPIERPSWVPDHDVYRCQIRASAKCQARGGQKFNLVHRRHHCRACGNVTCDACSPGRMPLPYSETPGELQRVCLACSSRFTGVHLEKT</sequence>
<dbReference type="SMART" id="SM00811">
    <property type="entry name" value="Alpha_kinase"/>
    <property type="match status" value="1"/>
</dbReference>
<dbReference type="InterPro" id="IPR052969">
    <property type="entry name" value="Thr-specific_kinase-like"/>
</dbReference>
<keyword evidence="6" id="KW-0862">Zinc</keyword>
<dbReference type="GO" id="GO:0005524">
    <property type="term" value="F:ATP binding"/>
    <property type="evidence" value="ECO:0007669"/>
    <property type="project" value="InterPro"/>
</dbReference>
<proteinExistence type="predicted"/>
<evidence type="ECO:0000256" key="6">
    <source>
        <dbReference type="ARBA" id="ARBA00022833"/>
    </source>
</evidence>
<evidence type="ECO:0000259" key="9">
    <source>
        <dbReference type="PROSITE" id="PS51158"/>
    </source>
</evidence>
<keyword evidence="1" id="KW-0723">Serine/threonine-protein kinase</keyword>
<protein>
    <recommendedName>
        <fullName evidence="11">Alpha-type protein kinase domain-containing protein</fullName>
    </recommendedName>
</protein>
<evidence type="ECO:0000256" key="4">
    <source>
        <dbReference type="ARBA" id="ARBA00022771"/>
    </source>
</evidence>
<dbReference type="Pfam" id="PF02816">
    <property type="entry name" value="Alpha_kinase"/>
    <property type="match status" value="1"/>
</dbReference>